<accession>A0A249XSQ1</accession>
<dbReference type="Proteomes" id="UP000226037">
    <property type="component" value="Segment"/>
</dbReference>
<proteinExistence type="predicted"/>
<keyword evidence="2" id="KW-1185">Reference proteome</keyword>
<evidence type="ECO:0000313" key="1">
    <source>
        <dbReference type="EMBL" id="ASZ74748.1"/>
    </source>
</evidence>
<organism evidence="1 2">
    <name type="scientific">Mycobacterium phage Phabba</name>
    <dbReference type="NCBI Taxonomy" id="2027899"/>
    <lineage>
        <taxon>Viruses</taxon>
        <taxon>Duplodnaviria</taxon>
        <taxon>Heunggongvirae</taxon>
        <taxon>Uroviricota</taxon>
        <taxon>Caudoviricetes</taxon>
        <taxon>Ceeclamvirinae</taxon>
        <taxon>Myrnavirus</taxon>
        <taxon>Myrnavirus phabba</taxon>
        <taxon>Myranavirus phabba</taxon>
    </lineage>
</organism>
<evidence type="ECO:0000313" key="2">
    <source>
        <dbReference type="Proteomes" id="UP000226037"/>
    </source>
</evidence>
<protein>
    <submittedName>
        <fullName evidence="1">Uncharacterized protein</fullName>
    </submittedName>
</protein>
<dbReference type="EMBL" id="MF668280">
    <property type="protein sequence ID" value="ASZ74748.1"/>
    <property type="molecule type" value="Genomic_DNA"/>
</dbReference>
<sequence>MTTATKTDVDQQVLTDLEFSPTCEIRVSWSIKIFGFTIRTPPGRRCNKPAPWIGRMPCCGQHVLVCDTHRRDRSIGFPHHGVRWLYIHLIWSKI</sequence>
<gene>
    <name evidence="1" type="ORF">SEA_PHABBA_209</name>
</gene>
<reference evidence="2" key="1">
    <citation type="submission" date="2017-08" db="EMBL/GenBank/DDBJ databases">
        <authorList>
            <person name="de Groot N.N."/>
        </authorList>
    </citation>
    <scope>NUCLEOTIDE SEQUENCE [LARGE SCALE GENOMIC DNA]</scope>
</reference>
<name>A0A249XSQ1_9CAUD</name>